<reference evidence="1 2" key="1">
    <citation type="submission" date="2019-03" db="EMBL/GenBank/DDBJ databases">
        <title>The genome sequence of Candidatus Serratia symbiotica strain IS.</title>
        <authorList>
            <person name="Nikoh N."/>
            <person name="Koga R."/>
            <person name="Oshima K."/>
            <person name="Hattori M."/>
            <person name="Fukatsu T."/>
        </authorList>
    </citation>
    <scope>NUCLEOTIDE SEQUENCE [LARGE SCALE GENOMIC DNA]</scope>
    <source>
        <strain evidence="1 2">IS</strain>
    </source>
</reference>
<dbReference type="RefSeq" id="WP_006709912.1">
    <property type="nucleotide sequence ID" value="NZ_AP019531.1"/>
</dbReference>
<accession>A0A455VGV9</accession>
<dbReference type="Proteomes" id="UP000324392">
    <property type="component" value="Chromosome"/>
</dbReference>
<gene>
    <name evidence="1" type="ORF">SSYIS1_18050</name>
</gene>
<protein>
    <submittedName>
        <fullName evidence="1">Uncharacterized protein</fullName>
    </submittedName>
</protein>
<evidence type="ECO:0000313" key="2">
    <source>
        <dbReference type="Proteomes" id="UP000324392"/>
    </source>
</evidence>
<name>A0A455VGV9_9GAMM</name>
<sequence length="83" mass="9484">MTDKYIVIIQRAYCSEYGSCISYDSDLKFFVSSIDAINHGIDMCDSDDFNIGTVRNNKLIAFNWMKRPIKGHDLDRVADEIGL</sequence>
<organism evidence="1 2">
    <name type="scientific">Serratia symbiotica</name>
    <dbReference type="NCBI Taxonomy" id="138074"/>
    <lineage>
        <taxon>Bacteria</taxon>
        <taxon>Pseudomonadati</taxon>
        <taxon>Pseudomonadota</taxon>
        <taxon>Gammaproteobacteria</taxon>
        <taxon>Enterobacterales</taxon>
        <taxon>Yersiniaceae</taxon>
        <taxon>Serratia</taxon>
    </lineage>
</organism>
<proteinExistence type="predicted"/>
<evidence type="ECO:0000313" key="1">
    <source>
        <dbReference type="EMBL" id="BBI92192.1"/>
    </source>
</evidence>
<dbReference type="EMBL" id="AP019531">
    <property type="protein sequence ID" value="BBI92192.1"/>
    <property type="molecule type" value="Genomic_DNA"/>
</dbReference>
<dbReference type="AlphaFoldDB" id="A0A455VGV9"/>